<dbReference type="SUPFAM" id="SSF81606">
    <property type="entry name" value="PP2C-like"/>
    <property type="match status" value="1"/>
</dbReference>
<organism evidence="1 2">
    <name type="scientific">Aquilutibacter rugosus</name>
    <dbReference type="NCBI Taxonomy" id="3115820"/>
    <lineage>
        <taxon>Bacteria</taxon>
        <taxon>Pseudomonadati</taxon>
        <taxon>Pseudomonadota</taxon>
        <taxon>Gammaproteobacteria</taxon>
        <taxon>Lysobacterales</taxon>
        <taxon>Lysobacteraceae</taxon>
        <taxon>Aquilutibacter</taxon>
    </lineage>
</organism>
<sequence>MIEIGHLAHPGTQHGSNLCTYHCDNALGAWMILDGIGGEGSAEFAAVAARDELSRNLRQGLNAEQAIRAADKAVHALPKRGTGHASGTGCLLLQSQGPSLVLNWVGAAQAFATERRTDALSELTAERGQLAAGSRTKALGVTDSARLPIAECVVPSADYSRVLLASEPVHTLVGAERIREILADKEISAQEMADTLIFESLEAGTEDAVAVIVLKL</sequence>
<accession>A0ABU7V148</accession>
<evidence type="ECO:0008006" key="3">
    <source>
        <dbReference type="Google" id="ProtNLM"/>
    </source>
</evidence>
<evidence type="ECO:0000313" key="2">
    <source>
        <dbReference type="Proteomes" id="UP001356170"/>
    </source>
</evidence>
<dbReference type="RefSeq" id="WP_331704271.1">
    <property type="nucleotide sequence ID" value="NZ_JAZHBO010000002.1"/>
</dbReference>
<name>A0ABU7V148_9GAMM</name>
<dbReference type="InterPro" id="IPR036457">
    <property type="entry name" value="PPM-type-like_dom_sf"/>
</dbReference>
<protein>
    <recommendedName>
        <fullName evidence="3">PPM-type phosphatase domain-containing protein</fullName>
    </recommendedName>
</protein>
<evidence type="ECO:0000313" key="1">
    <source>
        <dbReference type="EMBL" id="MEF2156494.1"/>
    </source>
</evidence>
<dbReference type="EMBL" id="JAZHBO010000002">
    <property type="protein sequence ID" value="MEF2156494.1"/>
    <property type="molecule type" value="Genomic_DNA"/>
</dbReference>
<keyword evidence="2" id="KW-1185">Reference proteome</keyword>
<dbReference type="Gene3D" id="3.60.40.10">
    <property type="entry name" value="PPM-type phosphatase domain"/>
    <property type="match status" value="1"/>
</dbReference>
<comment type="caution">
    <text evidence="1">The sequence shown here is derived from an EMBL/GenBank/DDBJ whole genome shotgun (WGS) entry which is preliminary data.</text>
</comment>
<proteinExistence type="predicted"/>
<gene>
    <name evidence="1" type="ORF">V3390_09715</name>
</gene>
<reference evidence="1 2" key="1">
    <citation type="submission" date="2024-01" db="EMBL/GenBank/DDBJ databases">
        <title>Novel species of the genus Luteimonas isolated from rivers.</title>
        <authorList>
            <person name="Lu H."/>
        </authorList>
    </citation>
    <scope>NUCLEOTIDE SEQUENCE [LARGE SCALE GENOMIC DNA]</scope>
    <source>
        <strain evidence="1 2">FXH3W</strain>
    </source>
</reference>
<dbReference type="Proteomes" id="UP001356170">
    <property type="component" value="Unassembled WGS sequence"/>
</dbReference>